<evidence type="ECO:0000256" key="1">
    <source>
        <dbReference type="SAM" id="MobiDB-lite"/>
    </source>
</evidence>
<reference evidence="3" key="2">
    <citation type="submission" date="2020-10" db="UniProtKB">
        <authorList>
            <consortium name="WormBaseParasite"/>
        </authorList>
    </citation>
    <scope>IDENTIFICATION</scope>
</reference>
<evidence type="ECO:0000313" key="3">
    <source>
        <dbReference type="WBParaSite" id="Pan_g11564.t1"/>
    </source>
</evidence>
<evidence type="ECO:0000313" key="2">
    <source>
        <dbReference type="Proteomes" id="UP000492821"/>
    </source>
</evidence>
<reference evidence="2" key="1">
    <citation type="journal article" date="2013" name="Genetics">
        <title>The draft genome and transcriptome of Panagrellus redivivus are shaped by the harsh demands of a free-living lifestyle.</title>
        <authorList>
            <person name="Srinivasan J."/>
            <person name="Dillman A.R."/>
            <person name="Macchietto M.G."/>
            <person name="Heikkinen L."/>
            <person name="Lakso M."/>
            <person name="Fracchia K.M."/>
            <person name="Antoshechkin I."/>
            <person name="Mortazavi A."/>
            <person name="Wong G."/>
            <person name="Sternberg P.W."/>
        </authorList>
    </citation>
    <scope>NUCLEOTIDE SEQUENCE [LARGE SCALE GENOMIC DNA]</scope>
    <source>
        <strain evidence="2">MT8872</strain>
    </source>
</reference>
<dbReference type="Proteomes" id="UP000492821">
    <property type="component" value="Unassembled WGS sequence"/>
</dbReference>
<proteinExistence type="predicted"/>
<accession>A0A7E4URG0</accession>
<dbReference type="AlphaFoldDB" id="A0A7E4URG0"/>
<keyword evidence="2" id="KW-1185">Reference proteome</keyword>
<protein>
    <submittedName>
        <fullName evidence="3">Mitochondrial ribosomal protein S36</fullName>
    </submittedName>
</protein>
<name>A0A7E4URG0_PANRE</name>
<feature type="region of interest" description="Disordered" evidence="1">
    <location>
        <begin position="77"/>
        <end position="103"/>
    </location>
</feature>
<sequence>MPTRTFKGAGSLQRLIFHNTPIRQIKPFDVIDLPKLKVILPERLAPRGFVPGQGAGRELRALIIRYGMPAPVRAQRPEQVQDEDYLIEEPEEPPNKRRRMNNRMSFIRDAKILRRIPTF</sequence>
<dbReference type="WBParaSite" id="Pan_g11564.t1">
    <property type="protein sequence ID" value="Pan_g11564.t1"/>
    <property type="gene ID" value="Pan_g11564"/>
</dbReference>
<feature type="compositionally biased region" description="Acidic residues" evidence="1">
    <location>
        <begin position="80"/>
        <end position="92"/>
    </location>
</feature>
<organism evidence="2 3">
    <name type="scientific">Panagrellus redivivus</name>
    <name type="common">Microworm</name>
    <dbReference type="NCBI Taxonomy" id="6233"/>
    <lineage>
        <taxon>Eukaryota</taxon>
        <taxon>Metazoa</taxon>
        <taxon>Ecdysozoa</taxon>
        <taxon>Nematoda</taxon>
        <taxon>Chromadorea</taxon>
        <taxon>Rhabditida</taxon>
        <taxon>Tylenchina</taxon>
        <taxon>Panagrolaimomorpha</taxon>
        <taxon>Panagrolaimoidea</taxon>
        <taxon>Panagrolaimidae</taxon>
        <taxon>Panagrellus</taxon>
    </lineage>
</organism>